<sequence length="83" mass="9825">MVDGKGKRILSEDDEKLRSLKEEHGDEIYSLVTKALLEMNEHNPSGCYATPELWNRKDDREETLEEAIQFLLKQLQSHKRKRR</sequence>
<dbReference type="AlphaFoldDB" id="A0A8I6XUJ9"/>
<dbReference type="InterPro" id="IPR045177">
    <property type="entry name" value="FDM1-5/IDN2"/>
</dbReference>
<protein>
    <recommendedName>
        <fullName evidence="1">Factor of DNA methylation 1-5/IDN2 domain-containing protein</fullName>
    </recommendedName>
</protein>
<dbReference type="Gramene" id="HORVU.MOREX.r3.3HG0231250.1">
    <property type="protein sequence ID" value="HORVU.MOREX.r3.3HG0231250.1"/>
    <property type="gene ID" value="HORVU.MOREX.r3.3HG0231250"/>
</dbReference>
<dbReference type="InterPro" id="IPR005379">
    <property type="entry name" value="FDM1-5/IDN2_XH"/>
</dbReference>
<reference evidence="3" key="1">
    <citation type="journal article" date="2012" name="Nature">
        <title>A physical, genetic and functional sequence assembly of the barley genome.</title>
        <authorList>
            <consortium name="The International Barley Genome Sequencing Consortium"/>
            <person name="Mayer K.F."/>
            <person name="Waugh R."/>
            <person name="Brown J.W."/>
            <person name="Schulman A."/>
            <person name="Langridge P."/>
            <person name="Platzer M."/>
            <person name="Fincher G.B."/>
            <person name="Muehlbauer G.J."/>
            <person name="Sato K."/>
            <person name="Close T.J."/>
            <person name="Wise R.P."/>
            <person name="Stein N."/>
        </authorList>
    </citation>
    <scope>NUCLEOTIDE SEQUENCE [LARGE SCALE GENOMIC DNA]</scope>
    <source>
        <strain evidence="3">cv. Morex</strain>
    </source>
</reference>
<evidence type="ECO:0000259" key="1">
    <source>
        <dbReference type="Pfam" id="PF03469"/>
    </source>
</evidence>
<evidence type="ECO:0000313" key="2">
    <source>
        <dbReference type="EnsemblPlants" id="HORVU.MOREX.r3.3HG0231250.1"/>
    </source>
</evidence>
<feature type="domain" description="Factor of DNA methylation 1-5/IDN2" evidence="1">
    <location>
        <begin position="1"/>
        <end position="81"/>
    </location>
</feature>
<reference evidence="2" key="2">
    <citation type="submission" date="2020-10" db="EMBL/GenBank/DDBJ databases">
        <authorList>
            <person name="Scholz U."/>
            <person name="Mascher M."/>
            <person name="Fiebig A."/>
        </authorList>
    </citation>
    <scope>NUCLEOTIDE SEQUENCE [LARGE SCALE GENOMIC DNA]</scope>
    <source>
        <strain evidence="2">cv. Morex</strain>
    </source>
</reference>
<dbReference type="EnsemblPlants" id="HORVU.MOREX.r3.3HG0231250.1">
    <property type="protein sequence ID" value="HORVU.MOREX.r3.3HG0231250.1"/>
    <property type="gene ID" value="HORVU.MOREX.r3.3HG0231250"/>
</dbReference>
<dbReference type="GO" id="GO:0080188">
    <property type="term" value="P:gene silencing by siRNA-directed DNA methylation"/>
    <property type="evidence" value="ECO:0007669"/>
    <property type="project" value="InterPro"/>
</dbReference>
<dbReference type="Pfam" id="PF03469">
    <property type="entry name" value="XH"/>
    <property type="match status" value="1"/>
</dbReference>
<name>A0A8I6XUJ9_HORVV</name>
<dbReference type="PANTHER" id="PTHR21596:SF73">
    <property type="entry name" value="FACTOR OF DNA METHYLATION 1-5_IDN2 DOMAIN-CONTAINING PROTEIN"/>
    <property type="match status" value="1"/>
</dbReference>
<dbReference type="PANTHER" id="PTHR21596">
    <property type="entry name" value="RIBONUCLEASE P SUBUNIT P38"/>
    <property type="match status" value="1"/>
</dbReference>
<dbReference type="Proteomes" id="UP000011116">
    <property type="component" value="Chromosome 3H"/>
</dbReference>
<evidence type="ECO:0000313" key="3">
    <source>
        <dbReference type="Proteomes" id="UP000011116"/>
    </source>
</evidence>
<organism evidence="2 3">
    <name type="scientific">Hordeum vulgare subsp. vulgare</name>
    <name type="common">Domesticated barley</name>
    <dbReference type="NCBI Taxonomy" id="112509"/>
    <lineage>
        <taxon>Eukaryota</taxon>
        <taxon>Viridiplantae</taxon>
        <taxon>Streptophyta</taxon>
        <taxon>Embryophyta</taxon>
        <taxon>Tracheophyta</taxon>
        <taxon>Spermatophyta</taxon>
        <taxon>Magnoliopsida</taxon>
        <taxon>Liliopsida</taxon>
        <taxon>Poales</taxon>
        <taxon>Poaceae</taxon>
        <taxon>BOP clade</taxon>
        <taxon>Pooideae</taxon>
        <taxon>Triticodae</taxon>
        <taxon>Triticeae</taxon>
        <taxon>Hordeinae</taxon>
        <taxon>Hordeum</taxon>
    </lineage>
</organism>
<proteinExistence type="predicted"/>
<accession>A0A8I6XUJ9</accession>
<keyword evidence="3" id="KW-1185">Reference proteome</keyword>
<reference evidence="2" key="3">
    <citation type="submission" date="2022-01" db="UniProtKB">
        <authorList>
            <consortium name="EnsemblPlants"/>
        </authorList>
    </citation>
    <scope>IDENTIFICATION</scope>
    <source>
        <strain evidence="2">subsp. vulgare</strain>
    </source>
</reference>
<dbReference type="SMR" id="A0A8I6XUJ9"/>
<dbReference type="Gramene" id="HORVU.MOREX.r2.3HG0191890.1">
    <property type="protein sequence ID" value="HORVU.MOREX.r2.3HG0191890.1"/>
    <property type="gene ID" value="HORVU.MOREX.r2.3HG0191890"/>
</dbReference>